<feature type="transmembrane region" description="Helical" evidence="2">
    <location>
        <begin position="301"/>
        <end position="324"/>
    </location>
</feature>
<dbReference type="PANTHER" id="PTHR23244">
    <property type="entry name" value="KELCH REPEAT DOMAIN"/>
    <property type="match status" value="1"/>
</dbReference>
<feature type="region of interest" description="Disordered" evidence="1">
    <location>
        <begin position="441"/>
        <end position="564"/>
    </location>
</feature>
<dbReference type="Pfam" id="PF24681">
    <property type="entry name" value="Kelch_KLHDC2_KLHL20_DRC7"/>
    <property type="match status" value="1"/>
</dbReference>
<feature type="region of interest" description="Disordered" evidence="1">
    <location>
        <begin position="265"/>
        <end position="299"/>
    </location>
</feature>
<proteinExistence type="predicted"/>
<evidence type="ECO:0000256" key="2">
    <source>
        <dbReference type="SAM" id="Phobius"/>
    </source>
</evidence>
<reference evidence="3" key="2">
    <citation type="journal article" date="2022" name="Microbiol. Resour. Announc.">
        <title>Whole-Genome Sequence of Entomortierella parvispora E1425, a Mucoromycotan Fungus Associated with Burkholderiaceae-Related Endosymbiotic Bacteria.</title>
        <authorList>
            <person name="Herlambang A."/>
            <person name="Guo Y."/>
            <person name="Takashima Y."/>
            <person name="Narisawa K."/>
            <person name="Ohta H."/>
            <person name="Nishizawa T."/>
        </authorList>
    </citation>
    <scope>NUCLEOTIDE SEQUENCE</scope>
    <source>
        <strain evidence="3">E1425</strain>
    </source>
</reference>
<feature type="region of interest" description="Disordered" evidence="1">
    <location>
        <begin position="339"/>
        <end position="363"/>
    </location>
</feature>
<dbReference type="SMART" id="SM00612">
    <property type="entry name" value="Kelch"/>
    <property type="match status" value="1"/>
</dbReference>
<dbReference type="OrthoDB" id="2446102at2759"/>
<organism evidence="3 4">
    <name type="scientific">Entomortierella parvispora</name>
    <dbReference type="NCBI Taxonomy" id="205924"/>
    <lineage>
        <taxon>Eukaryota</taxon>
        <taxon>Fungi</taxon>
        <taxon>Fungi incertae sedis</taxon>
        <taxon>Mucoromycota</taxon>
        <taxon>Mortierellomycotina</taxon>
        <taxon>Mortierellomycetes</taxon>
        <taxon>Mortierellales</taxon>
        <taxon>Mortierellaceae</taxon>
        <taxon>Entomortierella</taxon>
    </lineage>
</organism>
<dbReference type="SUPFAM" id="SSF50965">
    <property type="entry name" value="Galactose oxidase, central domain"/>
    <property type="match status" value="1"/>
</dbReference>
<reference evidence="3" key="1">
    <citation type="submission" date="2021-11" db="EMBL/GenBank/DDBJ databases">
        <authorList>
            <person name="Herlambang A."/>
            <person name="Guo Y."/>
            <person name="Takashima Y."/>
            <person name="Nishizawa T."/>
        </authorList>
    </citation>
    <scope>NUCLEOTIDE SEQUENCE</scope>
    <source>
        <strain evidence="3">E1425</strain>
    </source>
</reference>
<feature type="compositionally biased region" description="Polar residues" evidence="1">
    <location>
        <begin position="462"/>
        <end position="488"/>
    </location>
</feature>
<evidence type="ECO:0000256" key="1">
    <source>
        <dbReference type="SAM" id="MobiDB-lite"/>
    </source>
</evidence>
<dbReference type="EMBL" id="BQFW01000001">
    <property type="protein sequence ID" value="GJJ67975.1"/>
    <property type="molecule type" value="Genomic_DNA"/>
</dbReference>
<feature type="compositionally biased region" description="Pro residues" evidence="1">
    <location>
        <begin position="267"/>
        <end position="278"/>
    </location>
</feature>
<keyword evidence="2" id="KW-1133">Transmembrane helix</keyword>
<keyword evidence="2" id="KW-0472">Membrane</keyword>
<protein>
    <recommendedName>
        <fullName evidence="5">Galactose oxidase</fullName>
    </recommendedName>
</protein>
<dbReference type="AlphaFoldDB" id="A0A9P3LRV4"/>
<keyword evidence="4" id="KW-1185">Reference proteome</keyword>
<accession>A0A9P3LRV4</accession>
<gene>
    <name evidence="3" type="ORF">EMPS_00321</name>
</gene>
<evidence type="ECO:0008006" key="5">
    <source>
        <dbReference type="Google" id="ProtNLM"/>
    </source>
</evidence>
<dbReference type="Gene3D" id="1.20.5.510">
    <property type="entry name" value="Single helix bin"/>
    <property type="match status" value="1"/>
</dbReference>
<dbReference type="InterPro" id="IPR011043">
    <property type="entry name" value="Gal_Oxase/kelch_b-propeller"/>
</dbReference>
<dbReference type="InterPro" id="IPR015915">
    <property type="entry name" value="Kelch-typ_b-propeller"/>
</dbReference>
<dbReference type="Proteomes" id="UP000827284">
    <property type="component" value="Unassembled WGS sequence"/>
</dbReference>
<evidence type="ECO:0000313" key="3">
    <source>
        <dbReference type="EMBL" id="GJJ67975.1"/>
    </source>
</evidence>
<comment type="caution">
    <text evidence="3">The sequence shown here is derived from an EMBL/GenBank/DDBJ whole genome shotgun (WGS) entry which is preliminary data.</text>
</comment>
<dbReference type="InterPro" id="IPR006652">
    <property type="entry name" value="Kelch_1"/>
</dbReference>
<name>A0A9P3LRV4_9FUNG</name>
<sequence>MAIAGPTLAAPSIVLSQDGKYLNTFGSNFLSKVLSYRYTFATGTWTASSIMATAPNVYDRQVAQDTDTGLVYLPGGYGNSTYNSLLVYDFDSDSIVKNLTIPALIPGSTVALWPDRTGYYSVVYTSYRQSLLFYGGQSIVNDTSPVPGLITEYVPATNTWSIANTQGTGPSHRALQCMVTNAGGTKIVVLGGALDTGVFANDLWVLDVPSMTWTQGPAASQARAGSACTIMNDTLINWGGYNGLYPQPVDLLLYSLKTNKFITEYKPTPPPKTLPLPKPTGGDGHNSTDTSSTGGSKNKGAVIGGSIASVVILAAIIGAGFFFYRRKRPLRWKAVFQAKDPDRGSGSDGQGKNAEVDGSYSQSTAPRLETALLGFVPSYRHGESGPEVVPMKEEFHEEEKQWWRGSNPSRPYPVTTGDKDEWMQKENARIATGFTNGFGTGLAAAANSPSAHDPKQQPRDSVLNSPDSVRTTTSSLVGTPSTLVNQLPYQQQQYQQQSFSPRYEQQQWPSPVSSMTIQQQPQPEPPRQPWSQQQQQQQQQSLIQQTPQGPVSPPPLNYSTRPRG</sequence>
<dbReference type="Gene3D" id="2.120.10.80">
    <property type="entry name" value="Kelch-type beta propeller"/>
    <property type="match status" value="1"/>
</dbReference>
<feature type="compositionally biased region" description="Low complexity" evidence="1">
    <location>
        <begin position="529"/>
        <end position="549"/>
    </location>
</feature>
<feature type="compositionally biased region" description="Polar residues" evidence="1">
    <location>
        <begin position="285"/>
        <end position="296"/>
    </location>
</feature>
<evidence type="ECO:0000313" key="4">
    <source>
        <dbReference type="Proteomes" id="UP000827284"/>
    </source>
</evidence>
<feature type="compositionally biased region" description="Polar residues" evidence="1">
    <location>
        <begin position="498"/>
        <end position="517"/>
    </location>
</feature>
<keyword evidence="2" id="KW-0812">Transmembrane</keyword>